<evidence type="ECO:0000313" key="1">
    <source>
        <dbReference type="EMBL" id="SJL06658.1"/>
    </source>
</evidence>
<keyword evidence="2" id="KW-1185">Reference proteome</keyword>
<dbReference type="EMBL" id="FUEG01000007">
    <property type="protein sequence ID" value="SJL06658.1"/>
    <property type="molecule type" value="Genomic_DNA"/>
</dbReference>
<name>A0A284RD28_ARMOS</name>
<dbReference type="Proteomes" id="UP000219338">
    <property type="component" value="Unassembled WGS sequence"/>
</dbReference>
<dbReference type="AlphaFoldDB" id="A0A284RD28"/>
<protein>
    <submittedName>
        <fullName evidence="1">Uncharacterized protein</fullName>
    </submittedName>
</protein>
<proteinExistence type="predicted"/>
<accession>A0A284RD28</accession>
<organism evidence="1 2">
    <name type="scientific">Armillaria ostoyae</name>
    <name type="common">Armillaria root rot fungus</name>
    <dbReference type="NCBI Taxonomy" id="47428"/>
    <lineage>
        <taxon>Eukaryota</taxon>
        <taxon>Fungi</taxon>
        <taxon>Dikarya</taxon>
        <taxon>Basidiomycota</taxon>
        <taxon>Agaricomycotina</taxon>
        <taxon>Agaricomycetes</taxon>
        <taxon>Agaricomycetidae</taxon>
        <taxon>Agaricales</taxon>
        <taxon>Marasmiineae</taxon>
        <taxon>Physalacriaceae</taxon>
        <taxon>Armillaria</taxon>
    </lineage>
</organism>
<reference evidence="2" key="1">
    <citation type="journal article" date="2017" name="Nat. Ecol. Evol.">
        <title>Genome expansion and lineage-specific genetic innovations in the forest pathogenic fungi Armillaria.</title>
        <authorList>
            <person name="Sipos G."/>
            <person name="Prasanna A.N."/>
            <person name="Walter M.C."/>
            <person name="O'Connor E."/>
            <person name="Balint B."/>
            <person name="Krizsan K."/>
            <person name="Kiss B."/>
            <person name="Hess J."/>
            <person name="Varga T."/>
            <person name="Slot J."/>
            <person name="Riley R."/>
            <person name="Boka B."/>
            <person name="Rigling D."/>
            <person name="Barry K."/>
            <person name="Lee J."/>
            <person name="Mihaltcheva S."/>
            <person name="LaButti K."/>
            <person name="Lipzen A."/>
            <person name="Waldron R."/>
            <person name="Moloney N.M."/>
            <person name="Sperisen C."/>
            <person name="Kredics L."/>
            <person name="Vagvoelgyi C."/>
            <person name="Patrignani A."/>
            <person name="Fitzpatrick D."/>
            <person name="Nagy I."/>
            <person name="Doyle S."/>
            <person name="Anderson J.B."/>
            <person name="Grigoriev I.V."/>
            <person name="Gueldener U."/>
            <person name="Muensterkoetter M."/>
            <person name="Nagy L.G."/>
        </authorList>
    </citation>
    <scope>NUCLEOTIDE SEQUENCE [LARGE SCALE GENOMIC DNA]</scope>
    <source>
        <strain evidence="2">C18/9</strain>
    </source>
</reference>
<sequence length="101" mass="11743">MAVTCNWTQNSDELPGERCVQRPDRKANPMVVTLYWSPWFPVLFDKKVLLGKLQEARRAEFEGAFKLQAKFDILDTRILDEWWSRPDPLPYKAATMTGIVV</sequence>
<evidence type="ECO:0000313" key="2">
    <source>
        <dbReference type="Proteomes" id="UP000219338"/>
    </source>
</evidence>
<gene>
    <name evidence="1" type="ORF">ARMOST_10000</name>
</gene>